<dbReference type="Pfam" id="PF13729">
    <property type="entry name" value="TraF_2"/>
    <property type="match status" value="1"/>
</dbReference>
<evidence type="ECO:0000313" key="3">
    <source>
        <dbReference type="Proteomes" id="UP001515683"/>
    </source>
</evidence>
<name>A0ABX0RBQ7_9GAMM</name>
<dbReference type="RefSeq" id="WP_167015627.1">
    <property type="nucleotide sequence ID" value="NZ_VWXF01000005.1"/>
</dbReference>
<reference evidence="2 3" key="1">
    <citation type="journal article" date="2019" name="bioRxiv">
        <title>Bacteria contribute to plant secondary compound degradation in a generalist herbivore system.</title>
        <authorList>
            <person name="Francoeur C.B."/>
            <person name="Khadempour L."/>
            <person name="Moreira-Soto R.D."/>
            <person name="Gotting K."/>
            <person name="Book A.J."/>
            <person name="Pinto-Tomas A.A."/>
            <person name="Keefover-Ring K."/>
            <person name="Currie C.R."/>
        </authorList>
    </citation>
    <scope>NUCLEOTIDE SEQUENCE [LARGE SCALE GENOMIC DNA]</scope>
    <source>
        <strain evidence="2">Acro-835</strain>
    </source>
</reference>
<dbReference type="EMBL" id="VWXF01000005">
    <property type="protein sequence ID" value="NIF22790.1"/>
    <property type="molecule type" value="Genomic_DNA"/>
</dbReference>
<dbReference type="Gene3D" id="2.40.160.60">
    <property type="entry name" value="Outer membrane protein transport protein (OMPP1/FadL/TodX)"/>
    <property type="match status" value="1"/>
</dbReference>
<gene>
    <name evidence="2" type="ORF">F3J40_14425</name>
</gene>
<dbReference type="InterPro" id="IPR011250">
    <property type="entry name" value="OMP/PagP_B-barrel"/>
</dbReference>
<dbReference type="SUPFAM" id="SSF56925">
    <property type="entry name" value="OMPA-like"/>
    <property type="match status" value="1"/>
</dbReference>
<evidence type="ECO:0000313" key="2">
    <source>
        <dbReference type="EMBL" id="NIF22790.1"/>
    </source>
</evidence>
<keyword evidence="3" id="KW-1185">Reference proteome</keyword>
<sequence length="416" mass="44584">MVKNIISRQVLGYSIALTSLLVSSSAVAAGTWYDARNDAMGGAGVAASRYGSAVLANPALMTKAKPEDGVSVILPSVGLQVTDKDKMVDKIDDISNTVDNLRSTISSLTFADLLSGYPELKAAAGDMANKLSDLRGNQVNANGGAALAVTVPNETLPFAFVTKAYGTVHLRSNISEDDITYLRGVSNGTIIPLPGDQDRLLSTGNGLAALVTDYGVAFARQFNVAGHAVSFGITPKMQQVWLYNYTTKIYEFDKSNVRSSEYRNSHTGFNLDVGMATNIGDHLTFGLTGQNLIAQDYDTKEISGYRDTYQIRPLATAGLAWDQGPFTVTGDVDLTPTKRFKSQEDSQYIGVGAEYRLLSWMQLRAGYRADVKGTDENVFTAGVGFSPFNNKVHFDVAGSVGNNNTVGGVVQLAFNF</sequence>
<comment type="caution">
    <text evidence="2">The sequence shown here is derived from an EMBL/GenBank/DDBJ whole genome shotgun (WGS) entry which is preliminary data.</text>
</comment>
<dbReference type="InterPro" id="IPR032811">
    <property type="entry name" value="Put_conjugal_transfer"/>
</dbReference>
<evidence type="ECO:0000256" key="1">
    <source>
        <dbReference type="SAM" id="SignalP"/>
    </source>
</evidence>
<proteinExistence type="predicted"/>
<dbReference type="Proteomes" id="UP001515683">
    <property type="component" value="Unassembled WGS sequence"/>
</dbReference>
<protein>
    <submittedName>
        <fullName evidence="2">Conjugal transfer protein TraF</fullName>
    </submittedName>
</protein>
<accession>A0ABX0RBQ7</accession>
<keyword evidence="1" id="KW-0732">Signal</keyword>
<feature type="chain" id="PRO_5047347000" evidence="1">
    <location>
        <begin position="29"/>
        <end position="416"/>
    </location>
</feature>
<feature type="signal peptide" evidence="1">
    <location>
        <begin position="1"/>
        <end position="28"/>
    </location>
</feature>
<organism evidence="2 3">
    <name type="scientific">Candidatus Pantoea multigeneris</name>
    <dbReference type="NCBI Taxonomy" id="2608357"/>
    <lineage>
        <taxon>Bacteria</taxon>
        <taxon>Pseudomonadati</taxon>
        <taxon>Pseudomonadota</taxon>
        <taxon>Gammaproteobacteria</taxon>
        <taxon>Enterobacterales</taxon>
        <taxon>Erwiniaceae</taxon>
        <taxon>Pantoea</taxon>
    </lineage>
</organism>